<evidence type="ECO:0000313" key="2">
    <source>
        <dbReference type="Proteomes" id="UP001596296"/>
    </source>
</evidence>
<dbReference type="AlphaFoldDB" id="A0ABD5UP34"/>
<dbReference type="RefSeq" id="WP_379739059.1">
    <property type="nucleotide sequence ID" value="NZ_JBHSXL010000001.1"/>
</dbReference>
<dbReference type="EMBL" id="JBHSXL010000001">
    <property type="protein sequence ID" value="MFC6891189.1"/>
    <property type="molecule type" value="Genomic_DNA"/>
</dbReference>
<organism evidence="1 2">
    <name type="scientific">Halopenitus salinus</name>
    <dbReference type="NCBI Taxonomy" id="1198295"/>
    <lineage>
        <taxon>Archaea</taxon>
        <taxon>Methanobacteriati</taxon>
        <taxon>Methanobacteriota</taxon>
        <taxon>Stenosarchaea group</taxon>
        <taxon>Halobacteria</taxon>
        <taxon>Halobacteriales</taxon>
        <taxon>Haloferacaceae</taxon>
        <taxon>Halopenitus</taxon>
    </lineage>
</organism>
<evidence type="ECO:0000313" key="1">
    <source>
        <dbReference type="EMBL" id="MFC6891189.1"/>
    </source>
</evidence>
<protein>
    <submittedName>
        <fullName evidence="1">Uncharacterized protein</fullName>
    </submittedName>
</protein>
<name>A0ABD5UP34_9EURY</name>
<accession>A0ABD5UP34</accession>
<reference evidence="1 2" key="1">
    <citation type="journal article" date="2019" name="Int. J. Syst. Evol. Microbiol.">
        <title>The Global Catalogue of Microorganisms (GCM) 10K type strain sequencing project: providing services to taxonomists for standard genome sequencing and annotation.</title>
        <authorList>
            <consortium name="The Broad Institute Genomics Platform"/>
            <consortium name="The Broad Institute Genome Sequencing Center for Infectious Disease"/>
            <person name="Wu L."/>
            <person name="Ma J."/>
        </authorList>
    </citation>
    <scope>NUCLEOTIDE SEQUENCE [LARGE SCALE GENOMIC DNA]</scope>
    <source>
        <strain evidence="1 2">SKJ47</strain>
    </source>
</reference>
<comment type="caution">
    <text evidence="1">The sequence shown here is derived from an EMBL/GenBank/DDBJ whole genome shotgun (WGS) entry which is preliminary data.</text>
</comment>
<keyword evidence="2" id="KW-1185">Reference proteome</keyword>
<dbReference type="Proteomes" id="UP001596296">
    <property type="component" value="Unassembled WGS sequence"/>
</dbReference>
<gene>
    <name evidence="1" type="ORF">ACFQE9_00870</name>
</gene>
<proteinExistence type="predicted"/>
<sequence>MYRLEFIDLGEYRGDEYYLCGFVVPEPVDGENYDPDADASAWGVSVARKRIDHSNQEIVRLDTAHGQDPHIDKEYLPENSIPDKKEVLTDEWPYSRMKQYLLSTWKQYADLYSYYND</sequence>